<dbReference type="Pfam" id="PF04082">
    <property type="entry name" value="Fungal_trans"/>
    <property type="match status" value="1"/>
</dbReference>
<feature type="compositionally biased region" description="Low complexity" evidence="7">
    <location>
        <begin position="61"/>
        <end position="74"/>
    </location>
</feature>
<keyword evidence="5" id="KW-0804">Transcription</keyword>
<evidence type="ECO:0000256" key="2">
    <source>
        <dbReference type="ARBA" id="ARBA00022833"/>
    </source>
</evidence>
<evidence type="ECO:0000256" key="5">
    <source>
        <dbReference type="ARBA" id="ARBA00023163"/>
    </source>
</evidence>
<evidence type="ECO:0000256" key="6">
    <source>
        <dbReference type="ARBA" id="ARBA00023242"/>
    </source>
</evidence>
<feature type="region of interest" description="Disordered" evidence="7">
    <location>
        <begin position="456"/>
        <end position="480"/>
    </location>
</feature>
<feature type="domain" description="Zn(2)-C6 fungal-type" evidence="8">
    <location>
        <begin position="15"/>
        <end position="45"/>
    </location>
</feature>
<dbReference type="CDD" id="cd00067">
    <property type="entry name" value="GAL4"/>
    <property type="match status" value="1"/>
</dbReference>
<keyword evidence="3" id="KW-0805">Transcription regulation</keyword>
<evidence type="ECO:0000256" key="1">
    <source>
        <dbReference type="ARBA" id="ARBA00022723"/>
    </source>
</evidence>
<keyword evidence="4" id="KW-0238">DNA-binding</keyword>
<dbReference type="InterPro" id="IPR051430">
    <property type="entry name" value="Fungal_TF_Env_Response"/>
</dbReference>
<dbReference type="PROSITE" id="PS00463">
    <property type="entry name" value="ZN2_CY6_FUNGAL_1"/>
    <property type="match status" value="1"/>
</dbReference>
<dbReference type="Proteomes" id="UP001489902">
    <property type="component" value="Chromosome 6"/>
</dbReference>
<feature type="region of interest" description="Disordered" evidence="7">
    <location>
        <begin position="142"/>
        <end position="171"/>
    </location>
</feature>
<name>A0ABZ2XAZ0_9HYPO</name>
<protein>
    <recommendedName>
        <fullName evidence="8">Zn(2)-C6 fungal-type domain-containing protein</fullName>
    </recommendedName>
</protein>
<dbReference type="SMART" id="SM00066">
    <property type="entry name" value="GAL4"/>
    <property type="match status" value="1"/>
</dbReference>
<evidence type="ECO:0000256" key="7">
    <source>
        <dbReference type="SAM" id="MobiDB-lite"/>
    </source>
</evidence>
<accession>A0ABZ2XAZ0</accession>
<dbReference type="PROSITE" id="PS50048">
    <property type="entry name" value="ZN2_CY6_FUNGAL_2"/>
    <property type="match status" value="1"/>
</dbReference>
<keyword evidence="2" id="KW-0862">Zinc</keyword>
<dbReference type="InterPro" id="IPR007219">
    <property type="entry name" value="XnlR_reg_dom"/>
</dbReference>
<dbReference type="PANTHER" id="PTHR31944:SF129">
    <property type="entry name" value="ASPYRIDONES CLUSTER REGULATOR APDR-RELATED"/>
    <property type="match status" value="1"/>
</dbReference>
<evidence type="ECO:0000256" key="4">
    <source>
        <dbReference type="ARBA" id="ARBA00023125"/>
    </source>
</evidence>
<feature type="compositionally biased region" description="Low complexity" evidence="7">
    <location>
        <begin position="142"/>
        <end position="159"/>
    </location>
</feature>
<organism evidence="9 10">
    <name type="scientific">Fusarium acuminatum</name>
    <dbReference type="NCBI Taxonomy" id="5515"/>
    <lineage>
        <taxon>Eukaryota</taxon>
        <taxon>Fungi</taxon>
        <taxon>Dikarya</taxon>
        <taxon>Ascomycota</taxon>
        <taxon>Pezizomycotina</taxon>
        <taxon>Sordariomycetes</taxon>
        <taxon>Hypocreomycetidae</taxon>
        <taxon>Hypocreales</taxon>
        <taxon>Nectriaceae</taxon>
        <taxon>Fusarium</taxon>
        <taxon>Fusarium tricinctum species complex</taxon>
    </lineage>
</organism>
<feature type="region of interest" description="Disordered" evidence="7">
    <location>
        <begin position="32"/>
        <end position="74"/>
    </location>
</feature>
<dbReference type="CDD" id="cd12148">
    <property type="entry name" value="fungal_TF_MHR"/>
    <property type="match status" value="1"/>
</dbReference>
<keyword evidence="10" id="KW-1185">Reference proteome</keyword>
<dbReference type="PANTHER" id="PTHR31944">
    <property type="entry name" value="HEME-RESPONSIVE ZINC FINGER TRANSCRIPTION FACTOR HAP1"/>
    <property type="match status" value="1"/>
</dbReference>
<sequence length="749" mass="83612">MDLGPPWRRRRPATACNQCRSRKVRCDGAVPCGPCSRTPTRQCEYSPTPFFESRPKPPQPSESFSQSQQENSQSLFKTAPNDYAHGLELFGVDAAPQQFADYHHAIESNLASYFPIPDMPLITGHPLPDVFIESPALTHGTSVSSGGSTYSRSASSRGGHSPSFGSESCLPLGSGLEPPRMELLFCQMSDEDQDYWLQTVQKQDKLQFLVYGFGGIDAFRPEQERFRLQMERFRGLEQHQIQNRDELSSTAYAVGSARNIIPARSTCDVLVDAYINTFETVFRILHVPSFVREYDRFWRQPMMFRAAETDDPLLCKLVVILALGSTVVVSPGGAFAPSSHNPAEDLACLQKQSLLWISYGKRWLIRRLGMAQRTDLCTAQVLCLLALIRHVHDDVERSKGILVHPGDFDLARIGMQMGFHRDPLIRTPGMRMCEVETRRRLWATMVELSLQHSLDEGLPSSLSPGSFDCEPPSDITDEELESDSIPGASRQELQSLTASTILVLLSRTQHLRLRCLHLVNSPGASKSFHDSHSLASELNSSQTANIKVLRRMDARPSEFQLQLLQTYTWQFVRALHAPFAEQATCHSFHYSRKFRMEAAVQVLRWPPSLALATTNEDEGPRLALVEDYADACVSLRVHGRGYLSRVQKQAAVSLCSDLISELEDGAFCASNGASWKAIHSVIYDSILVYERRVRVSSAAHGRRELLFLAAAEAYINAVLDDMSPQDVDEAIARAVDGVTSVCFEVLDGR</sequence>
<keyword evidence="6" id="KW-0539">Nucleus</keyword>
<dbReference type="Gene3D" id="4.10.240.10">
    <property type="entry name" value="Zn(2)-C6 fungal-type DNA-binding domain"/>
    <property type="match status" value="1"/>
</dbReference>
<dbReference type="InterPro" id="IPR001138">
    <property type="entry name" value="Zn2Cys6_DnaBD"/>
</dbReference>
<gene>
    <name evidence="9" type="ORF">QYS62_010628</name>
</gene>
<keyword evidence="1" id="KW-0479">Metal-binding</keyword>
<evidence type="ECO:0000313" key="10">
    <source>
        <dbReference type="Proteomes" id="UP001489902"/>
    </source>
</evidence>
<dbReference type="SUPFAM" id="SSF57701">
    <property type="entry name" value="Zn2/Cys6 DNA-binding domain"/>
    <property type="match status" value="1"/>
</dbReference>
<evidence type="ECO:0000256" key="3">
    <source>
        <dbReference type="ARBA" id="ARBA00023015"/>
    </source>
</evidence>
<dbReference type="EMBL" id="CP151265">
    <property type="protein sequence ID" value="WZH49427.1"/>
    <property type="molecule type" value="Genomic_DNA"/>
</dbReference>
<evidence type="ECO:0000313" key="9">
    <source>
        <dbReference type="EMBL" id="WZH49427.1"/>
    </source>
</evidence>
<reference evidence="9 10" key="1">
    <citation type="submission" date="2024-04" db="EMBL/GenBank/DDBJ databases">
        <title>Complete genome sequence of Fusarium acuminatum.</title>
        <authorList>
            <person name="Lan B."/>
        </authorList>
    </citation>
    <scope>NUCLEOTIDE SEQUENCE [LARGE SCALE GENOMIC DNA]</scope>
    <source>
        <strain evidence="9">1A</strain>
    </source>
</reference>
<evidence type="ECO:0000259" key="8">
    <source>
        <dbReference type="PROSITE" id="PS50048"/>
    </source>
</evidence>
<dbReference type="InterPro" id="IPR036864">
    <property type="entry name" value="Zn2-C6_fun-type_DNA-bd_sf"/>
</dbReference>
<dbReference type="Pfam" id="PF00172">
    <property type="entry name" value="Zn_clus"/>
    <property type="match status" value="1"/>
</dbReference>
<proteinExistence type="predicted"/>